<proteinExistence type="predicted"/>
<name>A0ABT1Y5K8_9FIRM</name>
<dbReference type="InterPro" id="IPR035093">
    <property type="entry name" value="RelE/ParE_toxin_dom_sf"/>
</dbReference>
<gene>
    <name evidence="2" type="ORF">NVS47_05490</name>
</gene>
<dbReference type="SUPFAM" id="SSF143011">
    <property type="entry name" value="RelE-like"/>
    <property type="match status" value="1"/>
</dbReference>
<reference evidence="2 3" key="1">
    <citation type="submission" date="2022-08" db="EMBL/GenBank/DDBJ databases">
        <title>Proteogenomics of the novel Dehalobacterium formicoaceticum strain EZ94 highlights a key role of methyltransferases during anaerobic dichloromethane degradation.</title>
        <authorList>
            <person name="Wasmund K."/>
        </authorList>
    </citation>
    <scope>NUCLEOTIDE SEQUENCE [LARGE SCALE GENOMIC DNA]</scope>
    <source>
        <strain evidence="2 3">EZ94</strain>
    </source>
</reference>
<dbReference type="RefSeq" id="WP_089608601.1">
    <property type="nucleotide sequence ID" value="NZ_CP022121.1"/>
</dbReference>
<evidence type="ECO:0000313" key="2">
    <source>
        <dbReference type="EMBL" id="MCR6544976.1"/>
    </source>
</evidence>
<protein>
    <submittedName>
        <fullName evidence="2">Type II toxin-antitoxin system RelE/ParE family toxin</fullName>
    </submittedName>
</protein>
<organism evidence="2 3">
    <name type="scientific">Dehalobacterium formicoaceticum</name>
    <dbReference type="NCBI Taxonomy" id="51515"/>
    <lineage>
        <taxon>Bacteria</taxon>
        <taxon>Bacillati</taxon>
        <taxon>Bacillota</taxon>
        <taxon>Clostridia</taxon>
        <taxon>Eubacteriales</taxon>
        <taxon>Peptococcaceae</taxon>
        <taxon>Dehalobacterium</taxon>
    </lineage>
</organism>
<keyword evidence="3" id="KW-1185">Reference proteome</keyword>
<evidence type="ECO:0000313" key="3">
    <source>
        <dbReference type="Proteomes" id="UP001524944"/>
    </source>
</evidence>
<dbReference type="InterPro" id="IPR007712">
    <property type="entry name" value="RelE/ParE_toxin"/>
</dbReference>
<dbReference type="Gene3D" id="3.30.2310.20">
    <property type="entry name" value="RelE-like"/>
    <property type="match status" value="1"/>
</dbReference>
<comment type="caution">
    <text evidence="2">The sequence shown here is derived from an EMBL/GenBank/DDBJ whole genome shotgun (WGS) entry which is preliminary data.</text>
</comment>
<keyword evidence="1" id="KW-1277">Toxin-antitoxin system</keyword>
<evidence type="ECO:0000256" key="1">
    <source>
        <dbReference type="ARBA" id="ARBA00022649"/>
    </source>
</evidence>
<dbReference type="Proteomes" id="UP001524944">
    <property type="component" value="Unassembled WGS sequence"/>
</dbReference>
<accession>A0ABT1Y5K8</accession>
<dbReference type="Pfam" id="PF05016">
    <property type="entry name" value="ParE_toxin"/>
    <property type="match status" value="1"/>
</dbReference>
<dbReference type="EMBL" id="JANPWE010000002">
    <property type="protein sequence ID" value="MCR6544976.1"/>
    <property type="molecule type" value="Genomic_DNA"/>
</dbReference>
<sequence length="90" mass="10384">MYKLVVSELAHEDLEDIVGYIAVDLANPLAAANLLNEVEKCYSYLKNNPFLYERCNDAHLGEKNYRKATFKNYVLVYKVDEPNRLVIVSK</sequence>